<protein>
    <recommendedName>
        <fullName evidence="10">Rhomboid-type serine protease</fullName>
        <ecNumber evidence="10">3.4.21.105</ecNumber>
    </recommendedName>
</protein>
<comment type="similarity">
    <text evidence="3 10">Belongs to the peptidase S54 family.</text>
</comment>
<dbReference type="Gene3D" id="1.20.1540.10">
    <property type="entry name" value="Rhomboid-like"/>
    <property type="match status" value="1"/>
</dbReference>
<evidence type="ECO:0000256" key="7">
    <source>
        <dbReference type="ARBA" id="ARBA00022825"/>
    </source>
</evidence>
<dbReference type="RefSeq" id="XP_031026445.1">
    <property type="nucleotide sequence ID" value="XM_031167405.1"/>
</dbReference>
<feature type="transmembrane region" description="Helical" evidence="10">
    <location>
        <begin position="324"/>
        <end position="342"/>
    </location>
</feature>
<evidence type="ECO:0000256" key="9">
    <source>
        <dbReference type="ARBA" id="ARBA00023136"/>
    </source>
</evidence>
<keyword evidence="9 10" id="KW-0472">Membrane</keyword>
<evidence type="ECO:0000256" key="3">
    <source>
        <dbReference type="ARBA" id="ARBA00009045"/>
    </source>
</evidence>
<reference evidence="13 14" key="1">
    <citation type="journal article" date="2019" name="Sci. Rep.">
        <title>Comparative genomics of chytrid fungi reveal insights into the obligate biotrophic and pathogenic lifestyle of Synchytrium endobioticum.</title>
        <authorList>
            <person name="van de Vossenberg B.T.L.H."/>
            <person name="Warris S."/>
            <person name="Nguyen H.D.T."/>
            <person name="van Gent-Pelzer M.P.E."/>
            <person name="Joly D.L."/>
            <person name="van de Geest H.C."/>
            <person name="Bonants P.J.M."/>
            <person name="Smith D.S."/>
            <person name="Levesque C.A."/>
            <person name="van der Lee T.A.J."/>
        </authorList>
    </citation>
    <scope>NUCLEOTIDE SEQUENCE [LARGE SCALE GENOMIC DNA]</scope>
    <source>
        <strain evidence="13 14">JEL517</strain>
    </source>
</reference>
<evidence type="ECO:0000313" key="13">
    <source>
        <dbReference type="EMBL" id="TPX36132.1"/>
    </source>
</evidence>
<keyword evidence="5 10" id="KW-0812">Transmembrane</keyword>
<dbReference type="InterPro" id="IPR035952">
    <property type="entry name" value="Rhomboid-like_sf"/>
</dbReference>
<evidence type="ECO:0000256" key="4">
    <source>
        <dbReference type="ARBA" id="ARBA00022670"/>
    </source>
</evidence>
<feature type="transmembrane region" description="Helical" evidence="10">
    <location>
        <begin position="266"/>
        <end position="287"/>
    </location>
</feature>
<dbReference type="EC" id="3.4.21.105" evidence="10"/>
<evidence type="ECO:0000256" key="1">
    <source>
        <dbReference type="ARBA" id="ARBA00000156"/>
    </source>
</evidence>
<keyword evidence="6 10" id="KW-0378">Hydrolase</keyword>
<name>A0A507C959_9FUNG</name>
<dbReference type="STRING" id="1806994.A0A507C959"/>
<sequence length="392" mass="43585">MHSSTDHLSQIPARTLSNAKRVSYRRPLPDVPSDFEPTPTLSNDWEMKALPSTESDWEMKALPSTDSLSTLLRQDSSADLLQETKDLESTDEVVDIPRRRSNAPPTPQTRFEKFCQFLLDMEEKRYIKHKPLVPNKARARIMSHILLFIHVVLLIAMLGYNHGFASLSVNPMMGPDVTTLTVFGGNTQSAFRHQPAQVVSANLWRFFVAMFLHSGLIHLTVNVACEISVGRNVVLWLGYRPVLAIWLISGIGGNAVAAVLRTQMAVSVGSSGPIMGLFGANVADIVMNWKDMDQPKWRLVYWIINSILIFASSLMPFVDNLVHVAGFVTGFGAGLLLLTYLGHDQRKYYIFKGVGFILSIGITYMSVAFLLAGVQVADNAPWLCHILLSIKC</sequence>
<dbReference type="GO" id="GO:0006508">
    <property type="term" value="P:proteolysis"/>
    <property type="evidence" value="ECO:0007669"/>
    <property type="project" value="UniProtKB-KW"/>
</dbReference>
<dbReference type="Proteomes" id="UP000319731">
    <property type="component" value="Unassembled WGS sequence"/>
</dbReference>
<dbReference type="AlphaFoldDB" id="A0A507C959"/>
<evidence type="ECO:0000259" key="12">
    <source>
        <dbReference type="Pfam" id="PF01694"/>
    </source>
</evidence>
<proteinExistence type="inferred from homology"/>
<comment type="catalytic activity">
    <reaction evidence="1 10">
        <text>Cleaves type-1 transmembrane domains using a catalytic dyad composed of serine and histidine that are contributed by different transmembrane domains.</text>
        <dbReference type="EC" id="3.4.21.105"/>
    </reaction>
</comment>
<evidence type="ECO:0000256" key="6">
    <source>
        <dbReference type="ARBA" id="ARBA00022801"/>
    </source>
</evidence>
<dbReference type="EMBL" id="QEAO01000005">
    <property type="protein sequence ID" value="TPX36132.1"/>
    <property type="molecule type" value="Genomic_DNA"/>
</dbReference>
<dbReference type="GO" id="GO:0016020">
    <property type="term" value="C:membrane"/>
    <property type="evidence" value="ECO:0007669"/>
    <property type="project" value="UniProtKB-SubCell"/>
</dbReference>
<comment type="function">
    <text evidence="10">Serine protease involved in intramembrane proteolysis.</text>
</comment>
<feature type="transmembrane region" description="Helical" evidence="10">
    <location>
        <begin position="349"/>
        <end position="372"/>
    </location>
</feature>
<keyword evidence="7 10" id="KW-0720">Serine protease</keyword>
<organism evidence="13 14">
    <name type="scientific">Synchytrium microbalum</name>
    <dbReference type="NCBI Taxonomy" id="1806994"/>
    <lineage>
        <taxon>Eukaryota</taxon>
        <taxon>Fungi</taxon>
        <taxon>Fungi incertae sedis</taxon>
        <taxon>Chytridiomycota</taxon>
        <taxon>Chytridiomycota incertae sedis</taxon>
        <taxon>Chytridiomycetes</taxon>
        <taxon>Synchytriales</taxon>
        <taxon>Synchytriaceae</taxon>
        <taxon>Synchytrium</taxon>
    </lineage>
</organism>
<evidence type="ECO:0000256" key="2">
    <source>
        <dbReference type="ARBA" id="ARBA00004141"/>
    </source>
</evidence>
<dbReference type="SUPFAM" id="SSF144091">
    <property type="entry name" value="Rhomboid-like"/>
    <property type="match status" value="1"/>
</dbReference>
<dbReference type="GeneID" id="42002702"/>
<dbReference type="InterPro" id="IPR022764">
    <property type="entry name" value="Peptidase_S54_rhomboid_dom"/>
</dbReference>
<gene>
    <name evidence="13" type="ORF">SmJEL517_g01477</name>
</gene>
<dbReference type="Pfam" id="PF01694">
    <property type="entry name" value="Rhomboid"/>
    <property type="match status" value="1"/>
</dbReference>
<comment type="caution">
    <text evidence="13">The sequence shown here is derived from an EMBL/GenBank/DDBJ whole genome shotgun (WGS) entry which is preliminary data.</text>
</comment>
<evidence type="ECO:0000256" key="11">
    <source>
        <dbReference type="SAM" id="MobiDB-lite"/>
    </source>
</evidence>
<dbReference type="InterPro" id="IPR002610">
    <property type="entry name" value="Peptidase_S54_rhomboid-like"/>
</dbReference>
<feature type="region of interest" description="Disordered" evidence="11">
    <location>
        <begin position="1"/>
        <end position="44"/>
    </location>
</feature>
<feature type="transmembrane region" description="Helical" evidence="10">
    <location>
        <begin position="145"/>
        <end position="165"/>
    </location>
</feature>
<dbReference type="PANTHER" id="PTHR22936">
    <property type="entry name" value="RHOMBOID-RELATED"/>
    <property type="match status" value="1"/>
</dbReference>
<keyword evidence="14" id="KW-1185">Reference proteome</keyword>
<keyword evidence="4 10" id="KW-0645">Protease</keyword>
<evidence type="ECO:0000256" key="5">
    <source>
        <dbReference type="ARBA" id="ARBA00022692"/>
    </source>
</evidence>
<comment type="subcellular location">
    <subcellularLocation>
        <location evidence="2 10">Membrane</location>
        <topology evidence="2 10">Multi-pass membrane protein</topology>
    </subcellularLocation>
</comment>
<accession>A0A507C959</accession>
<dbReference type="OrthoDB" id="2146116at2759"/>
<keyword evidence="8 10" id="KW-1133">Transmembrane helix</keyword>
<evidence type="ECO:0000313" key="14">
    <source>
        <dbReference type="Proteomes" id="UP000319731"/>
    </source>
</evidence>
<feature type="transmembrane region" description="Helical" evidence="10">
    <location>
        <begin position="203"/>
        <end position="225"/>
    </location>
</feature>
<evidence type="ECO:0000256" key="8">
    <source>
        <dbReference type="ARBA" id="ARBA00022989"/>
    </source>
</evidence>
<feature type="transmembrane region" description="Helical" evidence="10">
    <location>
        <begin position="299"/>
        <end position="318"/>
    </location>
</feature>
<dbReference type="GO" id="GO:0004252">
    <property type="term" value="F:serine-type endopeptidase activity"/>
    <property type="evidence" value="ECO:0007669"/>
    <property type="project" value="InterPro"/>
</dbReference>
<feature type="domain" description="Peptidase S54 rhomboid" evidence="12">
    <location>
        <begin position="202"/>
        <end position="338"/>
    </location>
</feature>
<evidence type="ECO:0000256" key="10">
    <source>
        <dbReference type="RuleBase" id="RU362115"/>
    </source>
</evidence>
<feature type="transmembrane region" description="Helical" evidence="10">
    <location>
        <begin position="237"/>
        <end position="260"/>
    </location>
</feature>
<dbReference type="PANTHER" id="PTHR22936:SF69">
    <property type="entry name" value="RHOMBOID-LIKE PROTEIN"/>
    <property type="match status" value="1"/>
</dbReference>